<name>A0A7S2L351_9DINO</name>
<gene>
    <name evidence="1" type="ORF">BRAN1462_LOCUS35667</name>
</gene>
<reference evidence="1" key="1">
    <citation type="submission" date="2021-01" db="EMBL/GenBank/DDBJ databases">
        <authorList>
            <person name="Corre E."/>
            <person name="Pelletier E."/>
            <person name="Niang G."/>
            <person name="Scheremetjew M."/>
            <person name="Finn R."/>
            <person name="Kale V."/>
            <person name="Holt S."/>
            <person name="Cochrane G."/>
            <person name="Meng A."/>
            <person name="Brown T."/>
            <person name="Cohen L."/>
        </authorList>
    </citation>
    <scope>NUCLEOTIDE SEQUENCE</scope>
    <source>
        <strain evidence="1">RCC3387</strain>
    </source>
</reference>
<dbReference type="EMBL" id="HBGW01056151">
    <property type="protein sequence ID" value="CAD9594448.1"/>
    <property type="molecule type" value="Transcribed_RNA"/>
</dbReference>
<proteinExistence type="predicted"/>
<accession>A0A7S2L351</accession>
<protein>
    <submittedName>
        <fullName evidence="1">Uncharacterized protein</fullName>
    </submittedName>
</protein>
<sequence length="378" mass="40947">MLAPVASEERLACPRFAHLFAGGELMPHQVFIAALELGTAETLNGQHLPFDDEVLLLRDELVVAYKPLVGKIRQMRSKEIEDVPPKPVANFARAWTAFESAWLRNREVHAVHALQPLAKAILSLEPLLLSVEKERLLPWPRVKHQKVVTLKALEGFIHSLAELSATVLPSLCRELNHDPKLLLLMDHVLSLRGERSMSSCLDGASATPEVTFPDHHVLKNDMARSASPALTASGLAGEPGKGLALDAYAFRLLGASVGDAVASGKLKATSGNGQAGRAKLAMSGTALETAQLRGPGISHETAAGGAKETDISKRSAAIAEELLLAFENIKDLLLSLKSTLEHVDAALDRDQTFVAMLRNFERSFKRAKKLFLEPDNLA</sequence>
<dbReference type="AlphaFoldDB" id="A0A7S2L351"/>
<evidence type="ECO:0000313" key="1">
    <source>
        <dbReference type="EMBL" id="CAD9594448.1"/>
    </source>
</evidence>
<organism evidence="1">
    <name type="scientific">Zooxanthella nutricula</name>
    <dbReference type="NCBI Taxonomy" id="1333877"/>
    <lineage>
        <taxon>Eukaryota</taxon>
        <taxon>Sar</taxon>
        <taxon>Alveolata</taxon>
        <taxon>Dinophyceae</taxon>
        <taxon>Peridiniales</taxon>
        <taxon>Peridiniales incertae sedis</taxon>
        <taxon>Zooxanthella</taxon>
    </lineage>
</organism>